<reference evidence="2" key="2">
    <citation type="submission" date="2021-02" db="EMBL/GenBank/DDBJ databases">
        <authorList>
            <person name="Kimball J.A."/>
            <person name="Haas M.W."/>
            <person name="Macchietto M."/>
            <person name="Kono T."/>
            <person name="Duquette J."/>
            <person name="Shao M."/>
        </authorList>
    </citation>
    <scope>NUCLEOTIDE SEQUENCE</scope>
    <source>
        <tissue evidence="2">Fresh leaf tissue</tissue>
    </source>
</reference>
<gene>
    <name evidence="2" type="ORF">GUJ93_ZPchr0011g28428</name>
</gene>
<name>A0A8J5WLD8_ZIZPA</name>
<accession>A0A8J5WLD8</accession>
<proteinExistence type="predicted"/>
<feature type="region of interest" description="Disordered" evidence="1">
    <location>
        <begin position="68"/>
        <end position="107"/>
    </location>
</feature>
<comment type="caution">
    <text evidence="2">The sequence shown here is derived from an EMBL/GenBank/DDBJ whole genome shotgun (WGS) entry which is preliminary data.</text>
</comment>
<feature type="compositionally biased region" description="Basic and acidic residues" evidence="1">
    <location>
        <begin position="69"/>
        <end position="107"/>
    </location>
</feature>
<organism evidence="2 3">
    <name type="scientific">Zizania palustris</name>
    <name type="common">Northern wild rice</name>
    <dbReference type="NCBI Taxonomy" id="103762"/>
    <lineage>
        <taxon>Eukaryota</taxon>
        <taxon>Viridiplantae</taxon>
        <taxon>Streptophyta</taxon>
        <taxon>Embryophyta</taxon>
        <taxon>Tracheophyta</taxon>
        <taxon>Spermatophyta</taxon>
        <taxon>Magnoliopsida</taxon>
        <taxon>Liliopsida</taxon>
        <taxon>Poales</taxon>
        <taxon>Poaceae</taxon>
        <taxon>BOP clade</taxon>
        <taxon>Oryzoideae</taxon>
        <taxon>Oryzeae</taxon>
        <taxon>Zizaniinae</taxon>
        <taxon>Zizania</taxon>
    </lineage>
</organism>
<reference evidence="2" key="1">
    <citation type="journal article" date="2021" name="bioRxiv">
        <title>Whole Genome Assembly and Annotation of Northern Wild Rice, Zizania palustris L., Supports a Whole Genome Duplication in the Zizania Genus.</title>
        <authorList>
            <person name="Haas M."/>
            <person name="Kono T."/>
            <person name="Macchietto M."/>
            <person name="Millas R."/>
            <person name="McGilp L."/>
            <person name="Shao M."/>
            <person name="Duquette J."/>
            <person name="Hirsch C.N."/>
            <person name="Kimball J."/>
        </authorList>
    </citation>
    <scope>NUCLEOTIDE SEQUENCE</scope>
    <source>
        <tissue evidence="2">Fresh leaf tissue</tissue>
    </source>
</reference>
<dbReference type="Proteomes" id="UP000729402">
    <property type="component" value="Unassembled WGS sequence"/>
</dbReference>
<evidence type="ECO:0000313" key="3">
    <source>
        <dbReference type="Proteomes" id="UP000729402"/>
    </source>
</evidence>
<keyword evidence="3" id="KW-1185">Reference proteome</keyword>
<evidence type="ECO:0000256" key="1">
    <source>
        <dbReference type="SAM" id="MobiDB-lite"/>
    </source>
</evidence>
<dbReference type="AlphaFoldDB" id="A0A8J5WLD8"/>
<feature type="non-terminal residue" evidence="2">
    <location>
        <position position="1"/>
    </location>
</feature>
<protein>
    <submittedName>
        <fullName evidence="2">Uncharacterized protein</fullName>
    </submittedName>
</protein>
<sequence length="237" mass="26387">LVEKPLEVDLSSLRNVGPVRVKAACKDPWQIGGLSDVFVNLKGWVPELDELGQESHWPKDSKVYVGNQRDTDTFMEDKNTRQEKDVSSNSGDDKKNEMSKSGDKPNDDLDYEGIQMGCVRMMYCLKFLHVTLIQLMVTSSDGVKLGGGDEIVIFDFGAVRGLSLPQMSKFDGGEQSVLLENAGEEYKQNEKNVVEVENVVEETDEGASQEGGYNVCRNAPCERRSAGKNRKRMKLSL</sequence>
<evidence type="ECO:0000313" key="2">
    <source>
        <dbReference type="EMBL" id="KAG8091042.1"/>
    </source>
</evidence>
<dbReference type="EMBL" id="JAAALK010000081">
    <property type="protein sequence ID" value="KAG8091042.1"/>
    <property type="molecule type" value="Genomic_DNA"/>
</dbReference>